<dbReference type="EMBL" id="ML996094">
    <property type="protein sequence ID" value="KAF2147993.1"/>
    <property type="molecule type" value="Genomic_DNA"/>
</dbReference>
<accession>A0A9P4IWF1</accession>
<evidence type="ECO:0008006" key="3">
    <source>
        <dbReference type="Google" id="ProtNLM"/>
    </source>
</evidence>
<sequence>MLRVTLPNLPADLIESIASGLELGDICSLRRTTRCLRDKVSHEFVVYFRHKHVDISASDQLDQCINMTGTGQLGCLVQRLTLKQVLLPCTDTKHDPTWAGADYNADIDDPVRRLGVALTNIRRRTAAGRLISLELAVERAGEEITIVGYLRRNSESLDNWRPVWYAARQVLIITCRALEISGLPLDELNVFSTVRRCSLAYNFVRSVPEMDLTRTLSGVKRLSLSLSPAIRPSNRFPWA</sequence>
<proteinExistence type="predicted"/>
<comment type="caution">
    <text evidence="1">The sequence shown here is derived from an EMBL/GenBank/DDBJ whole genome shotgun (WGS) entry which is preliminary data.</text>
</comment>
<evidence type="ECO:0000313" key="1">
    <source>
        <dbReference type="EMBL" id="KAF2147993.1"/>
    </source>
</evidence>
<protein>
    <recommendedName>
        <fullName evidence="3">F-box domain-containing protein</fullName>
    </recommendedName>
</protein>
<evidence type="ECO:0000313" key="2">
    <source>
        <dbReference type="Proteomes" id="UP000799439"/>
    </source>
</evidence>
<dbReference type="AlphaFoldDB" id="A0A9P4IWF1"/>
<dbReference type="OrthoDB" id="3438345at2759"/>
<reference evidence="1" key="1">
    <citation type="journal article" date="2020" name="Stud. Mycol.">
        <title>101 Dothideomycetes genomes: a test case for predicting lifestyles and emergence of pathogens.</title>
        <authorList>
            <person name="Haridas S."/>
            <person name="Albert R."/>
            <person name="Binder M."/>
            <person name="Bloem J."/>
            <person name="Labutti K."/>
            <person name="Salamov A."/>
            <person name="Andreopoulos B."/>
            <person name="Baker S."/>
            <person name="Barry K."/>
            <person name="Bills G."/>
            <person name="Bluhm B."/>
            <person name="Cannon C."/>
            <person name="Castanera R."/>
            <person name="Culley D."/>
            <person name="Daum C."/>
            <person name="Ezra D."/>
            <person name="Gonzalez J."/>
            <person name="Henrissat B."/>
            <person name="Kuo A."/>
            <person name="Liang C."/>
            <person name="Lipzen A."/>
            <person name="Lutzoni F."/>
            <person name="Magnuson J."/>
            <person name="Mondo S."/>
            <person name="Nolan M."/>
            <person name="Ohm R."/>
            <person name="Pangilinan J."/>
            <person name="Park H.-J."/>
            <person name="Ramirez L."/>
            <person name="Alfaro M."/>
            <person name="Sun H."/>
            <person name="Tritt A."/>
            <person name="Yoshinaga Y."/>
            <person name="Zwiers L.-H."/>
            <person name="Turgeon B."/>
            <person name="Goodwin S."/>
            <person name="Spatafora J."/>
            <person name="Crous P."/>
            <person name="Grigoriev I."/>
        </authorList>
    </citation>
    <scope>NUCLEOTIDE SEQUENCE</scope>
    <source>
        <strain evidence="1">CBS 260.36</strain>
    </source>
</reference>
<name>A0A9P4IWF1_9PEZI</name>
<keyword evidence="2" id="KW-1185">Reference proteome</keyword>
<gene>
    <name evidence="1" type="ORF">K461DRAFT_67348</name>
</gene>
<dbReference type="Proteomes" id="UP000799439">
    <property type="component" value="Unassembled WGS sequence"/>
</dbReference>
<organism evidence="1 2">
    <name type="scientific">Myriangium duriaei CBS 260.36</name>
    <dbReference type="NCBI Taxonomy" id="1168546"/>
    <lineage>
        <taxon>Eukaryota</taxon>
        <taxon>Fungi</taxon>
        <taxon>Dikarya</taxon>
        <taxon>Ascomycota</taxon>
        <taxon>Pezizomycotina</taxon>
        <taxon>Dothideomycetes</taxon>
        <taxon>Dothideomycetidae</taxon>
        <taxon>Myriangiales</taxon>
        <taxon>Myriangiaceae</taxon>
        <taxon>Myriangium</taxon>
    </lineage>
</organism>